<keyword evidence="1" id="KW-0808">Transferase</keyword>
<name>A0A451BQL7_9GAMM</name>
<proteinExistence type="predicted"/>
<dbReference type="AlphaFoldDB" id="A0A451BQL7"/>
<sequence>MAGFKTSARAVDMFGRQQIAGIPTAISELFKNAFDAYAGRMEVDYYRSDKLFVLRDDGIGMTEQEFLARWLTLGTESKLGAGSGLILPYRPPEKPERPLSGEKGIGRLSIAVLGPQMLVLTRAQREDGVHDLVAAFLHWGVFELPGLNLEDIAIPVRTFPVGRFPGKNDTREMTEEFAVNLRGREGSVSRGLFAPSHKP</sequence>
<reference evidence="1" key="1">
    <citation type="submission" date="2019-02" db="EMBL/GenBank/DDBJ databases">
        <authorList>
            <person name="Gruber-Vodicka R. H."/>
            <person name="Seah K. B. B."/>
        </authorList>
    </citation>
    <scope>NUCLEOTIDE SEQUENCE</scope>
    <source>
        <strain evidence="1">BECK_S127</strain>
    </source>
</reference>
<accession>A0A451BQL7</accession>
<evidence type="ECO:0000313" key="1">
    <source>
        <dbReference type="EMBL" id="VFK80527.1"/>
    </source>
</evidence>
<dbReference type="GO" id="GO:0016301">
    <property type="term" value="F:kinase activity"/>
    <property type="evidence" value="ECO:0007669"/>
    <property type="project" value="UniProtKB-KW"/>
</dbReference>
<dbReference type="EMBL" id="CAADHB010000123">
    <property type="protein sequence ID" value="VFK80527.1"/>
    <property type="molecule type" value="Genomic_DNA"/>
</dbReference>
<dbReference type="Pfam" id="PF13589">
    <property type="entry name" value="HATPase_c_3"/>
    <property type="match status" value="1"/>
</dbReference>
<dbReference type="Gene3D" id="3.30.565.10">
    <property type="entry name" value="Histidine kinase-like ATPase, C-terminal domain"/>
    <property type="match status" value="1"/>
</dbReference>
<dbReference type="SUPFAM" id="SSF55874">
    <property type="entry name" value="ATPase domain of HSP90 chaperone/DNA topoisomerase II/histidine kinase"/>
    <property type="match status" value="1"/>
</dbReference>
<dbReference type="InterPro" id="IPR036890">
    <property type="entry name" value="HATPase_C_sf"/>
</dbReference>
<organism evidence="1">
    <name type="scientific">Candidatus Kentrum sp. SD</name>
    <dbReference type="NCBI Taxonomy" id="2126332"/>
    <lineage>
        <taxon>Bacteria</taxon>
        <taxon>Pseudomonadati</taxon>
        <taxon>Pseudomonadota</taxon>
        <taxon>Gammaproteobacteria</taxon>
        <taxon>Candidatus Kentrum</taxon>
    </lineage>
</organism>
<protein>
    <submittedName>
        <fullName evidence="1">Histidine kinase-, DNA gyrase B-, and HSP90-like ATPase</fullName>
    </submittedName>
</protein>
<gene>
    <name evidence="1" type="ORF">BECKSD772D_GA0070982_11239</name>
</gene>
<keyword evidence="1" id="KW-0418">Kinase</keyword>